<dbReference type="RefSeq" id="WP_092345993.1">
    <property type="nucleotide sequence ID" value="NZ_FNQN01000003.1"/>
</dbReference>
<proteinExistence type="predicted"/>
<evidence type="ECO:0000313" key="2">
    <source>
        <dbReference type="EMBL" id="SEA13726.1"/>
    </source>
</evidence>
<name>A0A1H3YQ89_9BACT</name>
<reference evidence="2 3" key="1">
    <citation type="submission" date="2016-10" db="EMBL/GenBank/DDBJ databases">
        <authorList>
            <person name="de Groot N.N."/>
        </authorList>
    </citation>
    <scope>NUCLEOTIDE SEQUENCE [LARGE SCALE GENOMIC DNA]</scope>
    <source>
        <strain evidence="2 3">DSM 7343</strain>
    </source>
</reference>
<evidence type="ECO:0000259" key="1">
    <source>
        <dbReference type="Pfam" id="PF02579"/>
    </source>
</evidence>
<dbReference type="AlphaFoldDB" id="A0A1H3YQ89"/>
<dbReference type="InterPro" id="IPR003731">
    <property type="entry name" value="Di-Nase_FeMo-co_biosynth"/>
</dbReference>
<dbReference type="EMBL" id="FNQN01000003">
    <property type="protein sequence ID" value="SEA13726.1"/>
    <property type="molecule type" value="Genomic_DNA"/>
</dbReference>
<feature type="domain" description="Dinitrogenase iron-molybdenum cofactor biosynthesis" evidence="1">
    <location>
        <begin position="19"/>
        <end position="108"/>
    </location>
</feature>
<dbReference type="Proteomes" id="UP000199409">
    <property type="component" value="Unassembled WGS sequence"/>
</dbReference>
<gene>
    <name evidence="2" type="ORF">SAMN05660420_01343</name>
</gene>
<dbReference type="STRING" id="37625.SAMN05660420_01343"/>
<protein>
    <submittedName>
        <fullName evidence="2">Predicted Fe-Mo cluster-binding protein, NifX family</fullName>
    </submittedName>
</protein>
<sequence length="134" mass="15177">MQKIRVCIGSIDGETISPTHMGDTECFYLYDLSFNHEPVFVEKRANVAQNMQHDGADKMQAIITLIHDVDVLVARQKSPNFVKIATQTRYQPVVVKHDNLQDVLALLQTDLEQIYAHVERRKTGEVFATIPVIG</sequence>
<dbReference type="OrthoDB" id="1120248at2"/>
<evidence type="ECO:0000313" key="3">
    <source>
        <dbReference type="Proteomes" id="UP000199409"/>
    </source>
</evidence>
<dbReference type="Pfam" id="PF02579">
    <property type="entry name" value="Nitro_FeMo-Co"/>
    <property type="match status" value="1"/>
</dbReference>
<keyword evidence="3" id="KW-1185">Reference proteome</keyword>
<organism evidence="2 3">
    <name type="scientific">Desulfuromusa kysingii</name>
    <dbReference type="NCBI Taxonomy" id="37625"/>
    <lineage>
        <taxon>Bacteria</taxon>
        <taxon>Pseudomonadati</taxon>
        <taxon>Thermodesulfobacteriota</taxon>
        <taxon>Desulfuromonadia</taxon>
        <taxon>Desulfuromonadales</taxon>
        <taxon>Geopsychrobacteraceae</taxon>
        <taxon>Desulfuromusa</taxon>
    </lineage>
</organism>
<accession>A0A1H3YQ89</accession>
<dbReference type="InterPro" id="IPR036105">
    <property type="entry name" value="DiNase_FeMo-co_biosyn_sf"/>
</dbReference>
<dbReference type="Gene3D" id="3.30.420.130">
    <property type="entry name" value="Dinitrogenase iron-molybdenum cofactor biosynthesis domain"/>
    <property type="match status" value="1"/>
</dbReference>
<dbReference type="SUPFAM" id="SSF53146">
    <property type="entry name" value="Nitrogenase accessory factor-like"/>
    <property type="match status" value="1"/>
</dbReference>